<feature type="domain" description="DUF4220" evidence="2">
    <location>
        <begin position="65"/>
        <end position="207"/>
    </location>
</feature>
<keyword evidence="4" id="KW-1185">Reference proteome</keyword>
<accession>A0AAD9ZIQ9</accession>
<protein>
    <recommendedName>
        <fullName evidence="2">DUF4220 domain-containing protein</fullName>
    </recommendedName>
</protein>
<dbReference type="PANTHER" id="PTHR31325">
    <property type="entry name" value="OS01G0798800 PROTEIN-RELATED"/>
    <property type="match status" value="1"/>
</dbReference>
<dbReference type="Proteomes" id="UP001281410">
    <property type="component" value="Unassembled WGS sequence"/>
</dbReference>
<evidence type="ECO:0000313" key="3">
    <source>
        <dbReference type="EMBL" id="KAK3182861.1"/>
    </source>
</evidence>
<feature type="transmembrane region" description="Helical" evidence="1">
    <location>
        <begin position="60"/>
        <end position="82"/>
    </location>
</feature>
<reference evidence="3" key="1">
    <citation type="journal article" date="2023" name="Plant J.">
        <title>Genome sequences and population genomics provide insights into the demographic history, inbreeding, and mutation load of two 'living fossil' tree species of Dipteronia.</title>
        <authorList>
            <person name="Feng Y."/>
            <person name="Comes H.P."/>
            <person name="Chen J."/>
            <person name="Zhu S."/>
            <person name="Lu R."/>
            <person name="Zhang X."/>
            <person name="Li P."/>
            <person name="Qiu J."/>
            <person name="Olsen K.M."/>
            <person name="Qiu Y."/>
        </authorList>
    </citation>
    <scope>NUCLEOTIDE SEQUENCE</scope>
    <source>
        <strain evidence="3">NBL</strain>
    </source>
</reference>
<organism evidence="3 4">
    <name type="scientific">Dipteronia sinensis</name>
    <dbReference type="NCBI Taxonomy" id="43782"/>
    <lineage>
        <taxon>Eukaryota</taxon>
        <taxon>Viridiplantae</taxon>
        <taxon>Streptophyta</taxon>
        <taxon>Embryophyta</taxon>
        <taxon>Tracheophyta</taxon>
        <taxon>Spermatophyta</taxon>
        <taxon>Magnoliopsida</taxon>
        <taxon>eudicotyledons</taxon>
        <taxon>Gunneridae</taxon>
        <taxon>Pentapetalae</taxon>
        <taxon>rosids</taxon>
        <taxon>malvids</taxon>
        <taxon>Sapindales</taxon>
        <taxon>Sapindaceae</taxon>
        <taxon>Hippocastanoideae</taxon>
        <taxon>Acereae</taxon>
        <taxon>Dipteronia</taxon>
    </lineage>
</organism>
<keyword evidence="1" id="KW-0812">Transmembrane</keyword>
<feature type="transmembrane region" description="Helical" evidence="1">
    <location>
        <begin position="172"/>
        <end position="190"/>
    </location>
</feature>
<evidence type="ECO:0000313" key="4">
    <source>
        <dbReference type="Proteomes" id="UP001281410"/>
    </source>
</evidence>
<dbReference type="InterPro" id="IPR025315">
    <property type="entry name" value="DUF4220"/>
</dbReference>
<evidence type="ECO:0000259" key="2">
    <source>
        <dbReference type="Pfam" id="PF13968"/>
    </source>
</evidence>
<keyword evidence="1" id="KW-1133">Transmembrane helix</keyword>
<feature type="transmembrane region" description="Helical" evidence="1">
    <location>
        <begin position="29"/>
        <end position="48"/>
    </location>
</feature>
<gene>
    <name evidence="3" type="ORF">Dsin_030147</name>
</gene>
<comment type="caution">
    <text evidence="3">The sequence shown here is derived from an EMBL/GenBank/DDBJ whole genome shotgun (WGS) entry which is preliminary data.</text>
</comment>
<name>A0AAD9ZIQ9_9ROSI</name>
<evidence type="ECO:0000256" key="1">
    <source>
        <dbReference type="SAM" id="Phobius"/>
    </source>
</evidence>
<keyword evidence="1" id="KW-0472">Membrane</keyword>
<feature type="transmembrane region" description="Helical" evidence="1">
    <location>
        <begin position="148"/>
        <end position="166"/>
    </location>
</feature>
<proteinExistence type="predicted"/>
<dbReference type="AlphaFoldDB" id="A0AAD9ZIQ9"/>
<sequence length="209" mass="23674">MTCQFDTEERRRENDKSNPRECEEIMDKWNIRGVILFSLSLQTLLVLLAPLRKGTANKLIILLIWSAYLLADWAANFAVGLISNSQGDHRDWAANFAVGLFSNSQGDRPNHLRENSDLLAFWAPFLLLHLGGPDTITAFALEDNELWLRHLLGLIFQAVAAVYVFLQSLPKNILSIPTGLMFLAGIIKYLERTRALYLASLDRFRDSIA</sequence>
<dbReference type="EMBL" id="JANJYJ010000010">
    <property type="protein sequence ID" value="KAK3182861.1"/>
    <property type="molecule type" value="Genomic_DNA"/>
</dbReference>
<dbReference type="Pfam" id="PF13968">
    <property type="entry name" value="DUF4220"/>
    <property type="match status" value="1"/>
</dbReference>